<dbReference type="GO" id="GO:0071555">
    <property type="term" value="P:cell wall organization"/>
    <property type="evidence" value="ECO:0007669"/>
    <property type="project" value="UniProtKB-KW"/>
</dbReference>
<organism evidence="12">
    <name type="scientific">Polaromonas hydrogenivorans</name>
    <dbReference type="NCBI Taxonomy" id="335476"/>
    <lineage>
        <taxon>Bacteria</taxon>
        <taxon>Pseudomonadati</taxon>
        <taxon>Pseudomonadota</taxon>
        <taxon>Betaproteobacteria</taxon>
        <taxon>Burkholderiales</taxon>
        <taxon>Comamonadaceae</taxon>
        <taxon>Polaromonas</taxon>
    </lineage>
</organism>
<evidence type="ECO:0000256" key="6">
    <source>
        <dbReference type="ARBA" id="ARBA00023316"/>
    </source>
</evidence>
<feature type="domain" description="Mur ligase N-terminal catalytic" evidence="9">
    <location>
        <begin position="21"/>
        <end position="65"/>
    </location>
</feature>
<dbReference type="RefSeq" id="WP_349280303.1">
    <property type="nucleotide sequence ID" value="NZ_CBCSCU010000012.1"/>
</dbReference>
<dbReference type="InterPro" id="IPR036565">
    <property type="entry name" value="Mur-like_cat_sf"/>
</dbReference>
<dbReference type="Pfam" id="PF01225">
    <property type="entry name" value="Mur_ligase"/>
    <property type="match status" value="1"/>
</dbReference>
<evidence type="ECO:0000256" key="7">
    <source>
        <dbReference type="HAMAP-Rule" id="MF_00208"/>
    </source>
</evidence>
<dbReference type="NCBIfam" id="TIGR01085">
    <property type="entry name" value="murE"/>
    <property type="match status" value="1"/>
</dbReference>
<dbReference type="SUPFAM" id="SSF63418">
    <property type="entry name" value="MurE/MurF N-terminal domain"/>
    <property type="match status" value="1"/>
</dbReference>
<comment type="PTM">
    <text evidence="7">Carboxylation is probably crucial for Mg(2+) binding and, consequently, for the gamma-phosphate positioning of ATP.</text>
</comment>
<keyword evidence="5 7" id="KW-0131">Cell cycle</keyword>
<evidence type="ECO:0000259" key="9">
    <source>
        <dbReference type="Pfam" id="PF01225"/>
    </source>
</evidence>
<dbReference type="PANTHER" id="PTHR23135:SF4">
    <property type="entry name" value="UDP-N-ACETYLMURAMOYL-L-ALANYL-D-GLUTAMATE--2,6-DIAMINOPIMELATE LIGASE MURE HOMOLOG, CHLOROPLASTIC"/>
    <property type="match status" value="1"/>
</dbReference>
<dbReference type="SUPFAM" id="SSF53244">
    <property type="entry name" value="MurD-like peptide ligases, peptide-binding domain"/>
    <property type="match status" value="1"/>
</dbReference>
<dbReference type="Pfam" id="PF08245">
    <property type="entry name" value="Mur_ligase_M"/>
    <property type="match status" value="1"/>
</dbReference>
<feature type="binding site" evidence="7">
    <location>
        <begin position="150"/>
        <end position="151"/>
    </location>
    <ligand>
        <name>UDP-N-acetyl-alpha-D-muramoyl-L-alanyl-D-glutamate</name>
        <dbReference type="ChEBI" id="CHEBI:83900"/>
    </ligand>
</feature>
<keyword evidence="7" id="KW-0547">Nucleotide-binding</keyword>
<evidence type="ECO:0000256" key="4">
    <source>
        <dbReference type="ARBA" id="ARBA00022984"/>
    </source>
</evidence>
<dbReference type="InterPro" id="IPR013221">
    <property type="entry name" value="Mur_ligase_cen"/>
</dbReference>
<dbReference type="AlphaFoldDB" id="A0AAU7LU62"/>
<feature type="binding site" evidence="7">
    <location>
        <begin position="406"/>
        <end position="409"/>
    </location>
    <ligand>
        <name>meso-2,6-diaminopimelate</name>
        <dbReference type="ChEBI" id="CHEBI:57791"/>
    </ligand>
</feature>
<feature type="domain" description="Mur ligase C-terminal" evidence="10">
    <location>
        <begin position="330"/>
        <end position="459"/>
    </location>
</feature>
<feature type="binding site" evidence="7">
    <location>
        <position position="382"/>
    </location>
    <ligand>
        <name>meso-2,6-diaminopimelate</name>
        <dbReference type="ChEBI" id="CHEBI:57791"/>
    </ligand>
</feature>
<protein>
    <recommendedName>
        <fullName evidence="7">UDP-N-acetylmuramoyl-L-alanyl-D-glutamate--2,6-diaminopimelate ligase</fullName>
        <ecNumber evidence="7">6.3.2.13</ecNumber>
    </recommendedName>
    <alternativeName>
        <fullName evidence="7">Meso-A2pm-adding enzyme</fullName>
    </alternativeName>
    <alternativeName>
        <fullName evidence="7">Meso-diaminopimelate-adding enzyme</fullName>
    </alternativeName>
    <alternativeName>
        <fullName evidence="7">UDP-MurNAc-L-Ala-D-Glu:meso-diaminopimelate ligase</fullName>
    </alternativeName>
    <alternativeName>
        <fullName evidence="7">UDP-MurNAc-tripeptide synthetase</fullName>
    </alternativeName>
    <alternativeName>
        <fullName evidence="7">UDP-N-acetylmuramyl-tripeptide synthetase</fullName>
    </alternativeName>
</protein>
<dbReference type="PANTHER" id="PTHR23135">
    <property type="entry name" value="MUR LIGASE FAMILY MEMBER"/>
    <property type="match status" value="1"/>
</dbReference>
<reference evidence="12" key="1">
    <citation type="submission" date="2024-05" db="EMBL/GenBank/DDBJ databases">
        <authorList>
            <person name="Bunk B."/>
            <person name="Swiderski J."/>
            <person name="Sproer C."/>
            <person name="Thiel V."/>
        </authorList>
    </citation>
    <scope>NUCLEOTIDE SEQUENCE</scope>
    <source>
        <strain evidence="12">DSM 17735</strain>
    </source>
</reference>
<name>A0AAU7LU62_9BURK</name>
<dbReference type="GO" id="GO:0008765">
    <property type="term" value="F:UDP-N-acetylmuramoylalanyl-D-glutamate-2,6-diaminopimelate ligase activity"/>
    <property type="evidence" value="ECO:0007669"/>
    <property type="project" value="UniProtKB-UniRule"/>
</dbReference>
<dbReference type="InterPro" id="IPR000713">
    <property type="entry name" value="Mur_ligase_N"/>
</dbReference>
<evidence type="ECO:0000313" key="12">
    <source>
        <dbReference type="EMBL" id="XBP70983.1"/>
    </source>
</evidence>
<comment type="cofactor">
    <cofactor evidence="7">
        <name>Mg(2+)</name>
        <dbReference type="ChEBI" id="CHEBI:18420"/>
    </cofactor>
</comment>
<evidence type="ECO:0000256" key="2">
    <source>
        <dbReference type="ARBA" id="ARBA00022618"/>
    </source>
</evidence>
<keyword evidence="3 7" id="KW-0133">Cell shape</keyword>
<comment type="catalytic activity">
    <reaction evidence="7">
        <text>UDP-N-acetyl-alpha-D-muramoyl-L-alanyl-D-glutamate + meso-2,6-diaminopimelate + ATP = UDP-N-acetyl-alpha-D-muramoyl-L-alanyl-gamma-D-glutamyl-meso-2,6-diaminopimelate + ADP + phosphate + H(+)</text>
        <dbReference type="Rhea" id="RHEA:23676"/>
        <dbReference type="ChEBI" id="CHEBI:15378"/>
        <dbReference type="ChEBI" id="CHEBI:30616"/>
        <dbReference type="ChEBI" id="CHEBI:43474"/>
        <dbReference type="ChEBI" id="CHEBI:57791"/>
        <dbReference type="ChEBI" id="CHEBI:83900"/>
        <dbReference type="ChEBI" id="CHEBI:83905"/>
        <dbReference type="ChEBI" id="CHEBI:456216"/>
        <dbReference type="EC" id="6.3.2.13"/>
    </reaction>
</comment>
<evidence type="ECO:0000256" key="1">
    <source>
        <dbReference type="ARBA" id="ARBA00005898"/>
    </source>
</evidence>
<feature type="binding site" evidence="7">
    <location>
        <position position="185"/>
    </location>
    <ligand>
        <name>UDP-N-acetyl-alpha-D-muramoyl-L-alanyl-D-glutamate</name>
        <dbReference type="ChEBI" id="CHEBI:83900"/>
    </ligand>
</feature>
<feature type="binding site" evidence="7">
    <location>
        <position position="25"/>
    </location>
    <ligand>
        <name>UDP-N-acetyl-alpha-D-muramoyl-L-alanyl-D-glutamate</name>
        <dbReference type="ChEBI" id="CHEBI:83900"/>
    </ligand>
</feature>
<comment type="pathway">
    <text evidence="7 8">Cell wall biogenesis; peptidoglycan biosynthesis.</text>
</comment>
<feature type="binding site" evidence="7">
    <location>
        <position position="461"/>
    </location>
    <ligand>
        <name>meso-2,6-diaminopimelate</name>
        <dbReference type="ChEBI" id="CHEBI:57791"/>
    </ligand>
</feature>
<dbReference type="EC" id="6.3.2.13" evidence="7"/>
<keyword evidence="4 7" id="KW-0573">Peptidoglycan synthesis</keyword>
<dbReference type="HAMAP" id="MF_00208">
    <property type="entry name" value="MurE"/>
    <property type="match status" value="1"/>
</dbReference>
<keyword evidence="7" id="KW-0460">Magnesium</keyword>
<dbReference type="Gene3D" id="3.90.190.20">
    <property type="entry name" value="Mur ligase, C-terminal domain"/>
    <property type="match status" value="1"/>
</dbReference>
<keyword evidence="6 7" id="KW-0961">Cell wall biogenesis/degradation</keyword>
<evidence type="ECO:0000256" key="3">
    <source>
        <dbReference type="ARBA" id="ARBA00022960"/>
    </source>
</evidence>
<comment type="function">
    <text evidence="7">Catalyzes the addition of meso-diaminopimelic acid to the nucleotide precursor UDP-N-acetylmuramoyl-L-alanyl-D-glutamate (UMAG) in the biosynthesis of bacterial cell-wall peptidoglycan.</text>
</comment>
<feature type="domain" description="Mur ligase central" evidence="11">
    <location>
        <begin position="106"/>
        <end position="307"/>
    </location>
</feature>
<dbReference type="Gene3D" id="3.40.1390.10">
    <property type="entry name" value="MurE/MurF, N-terminal domain"/>
    <property type="match status" value="1"/>
</dbReference>
<dbReference type="GO" id="GO:0051301">
    <property type="term" value="P:cell division"/>
    <property type="evidence" value="ECO:0007669"/>
    <property type="project" value="UniProtKB-KW"/>
</dbReference>
<keyword evidence="7" id="KW-0963">Cytoplasm</keyword>
<dbReference type="GO" id="GO:0005524">
    <property type="term" value="F:ATP binding"/>
    <property type="evidence" value="ECO:0007669"/>
    <property type="project" value="UniProtKB-UniRule"/>
</dbReference>
<sequence>MQLHTPEQAARWLHERVTGTLSADSRKAGKGDGFIAWPGAATDGRNYVNAALAAGASACLVEHAGAQAYGFNDERVATYAGLKAATGSMAAAYFGAPSEQLQVTAITGTNGKTSTAWWLAQALGRLGRKCGIVGTLGIGEPGAMVANGLTTPDPVLLQQQLRRFADEGFAACALEASSIGLEEGRLDGTHIQIAVFTNFTQDHLDYHASMPDYWRAKQMLFNWPGLRVAVINVDDSRGLELSAALAGTSLDIWTLSCAGPARLQAQAICQGAHDLSFDVVEGGERHKISTPMVGLYNVSNLLGVMASLRAMDVPLADAVAACADLLPVPGRTETLAVPGLPLVVIDYAHTPDALEKVLTALNPVAQGRGGRLWCVFGCGGDRDTGKRALMAAAAEKNADQLVITSDNPRSEDPMTIIGQMLKGLSRPQAAHVQEDRRAAIAHALQLAQPQDVVLLAGKGHENYQEIKGVKFAFSDRDQAQAILDALAGTRQAEEAA</sequence>
<feature type="binding site" evidence="7">
    <location>
        <begin position="108"/>
        <end position="114"/>
    </location>
    <ligand>
        <name>ATP</name>
        <dbReference type="ChEBI" id="CHEBI:30616"/>
    </ligand>
</feature>
<accession>A0AAU7LU62</accession>
<feature type="short sequence motif" description="Meso-diaminopimelate recognition motif" evidence="7">
    <location>
        <begin position="406"/>
        <end position="409"/>
    </location>
</feature>
<dbReference type="InterPro" id="IPR036615">
    <property type="entry name" value="Mur_ligase_C_dom_sf"/>
</dbReference>
<dbReference type="Pfam" id="PF02875">
    <property type="entry name" value="Mur_ligase_C"/>
    <property type="match status" value="1"/>
</dbReference>
<dbReference type="GO" id="GO:0009252">
    <property type="term" value="P:peptidoglycan biosynthetic process"/>
    <property type="evidence" value="ECO:0007669"/>
    <property type="project" value="UniProtKB-UniRule"/>
</dbReference>
<dbReference type="NCBIfam" id="NF001126">
    <property type="entry name" value="PRK00139.1-4"/>
    <property type="match status" value="1"/>
</dbReference>
<comment type="similarity">
    <text evidence="1 7">Belongs to the MurCDEF family. MurE subfamily.</text>
</comment>
<dbReference type="GO" id="GO:0000287">
    <property type="term" value="F:magnesium ion binding"/>
    <property type="evidence" value="ECO:0007669"/>
    <property type="project" value="UniProtKB-UniRule"/>
</dbReference>
<comment type="caution">
    <text evidence="7">Lacks conserved residue(s) required for the propagation of feature annotation.</text>
</comment>
<comment type="subcellular location">
    <subcellularLocation>
        <location evidence="7 8">Cytoplasm</location>
    </subcellularLocation>
</comment>
<dbReference type="InterPro" id="IPR005761">
    <property type="entry name" value="UDP-N-AcMur-Glu-dNH2Pim_ligase"/>
</dbReference>
<evidence type="ECO:0000259" key="10">
    <source>
        <dbReference type="Pfam" id="PF02875"/>
    </source>
</evidence>
<dbReference type="InterPro" id="IPR004101">
    <property type="entry name" value="Mur_ligase_C"/>
</dbReference>
<feature type="binding site" evidence="7">
    <location>
        <position position="177"/>
    </location>
    <ligand>
        <name>UDP-N-acetyl-alpha-D-muramoyl-L-alanyl-D-glutamate</name>
        <dbReference type="ChEBI" id="CHEBI:83900"/>
    </ligand>
</feature>
<dbReference type="SUPFAM" id="SSF53623">
    <property type="entry name" value="MurD-like peptide ligases, catalytic domain"/>
    <property type="match status" value="1"/>
</dbReference>
<gene>
    <name evidence="7" type="primary">murE</name>
    <name evidence="12" type="ORF">ABLV49_04005</name>
</gene>
<evidence type="ECO:0000256" key="8">
    <source>
        <dbReference type="RuleBase" id="RU004135"/>
    </source>
</evidence>
<keyword evidence="7" id="KW-0067">ATP-binding</keyword>
<feature type="modified residue" description="N6-carboxylysine" evidence="7">
    <location>
        <position position="217"/>
    </location>
</feature>
<dbReference type="GO" id="GO:0008360">
    <property type="term" value="P:regulation of cell shape"/>
    <property type="evidence" value="ECO:0007669"/>
    <property type="project" value="UniProtKB-KW"/>
</dbReference>
<keyword evidence="7 12" id="KW-0436">Ligase</keyword>
<keyword evidence="2 7" id="KW-0132">Cell division</keyword>
<dbReference type="InterPro" id="IPR035911">
    <property type="entry name" value="MurE/MurF_N"/>
</dbReference>
<evidence type="ECO:0000256" key="5">
    <source>
        <dbReference type="ARBA" id="ARBA00023306"/>
    </source>
</evidence>
<feature type="binding site" evidence="7">
    <location>
        <position position="457"/>
    </location>
    <ligand>
        <name>meso-2,6-diaminopimelate</name>
        <dbReference type="ChEBI" id="CHEBI:57791"/>
    </ligand>
</feature>
<proteinExistence type="inferred from homology"/>
<evidence type="ECO:0000259" key="11">
    <source>
        <dbReference type="Pfam" id="PF08245"/>
    </source>
</evidence>
<dbReference type="Gene3D" id="3.40.1190.10">
    <property type="entry name" value="Mur-like, catalytic domain"/>
    <property type="match status" value="1"/>
</dbReference>
<dbReference type="GO" id="GO:0005737">
    <property type="term" value="C:cytoplasm"/>
    <property type="evidence" value="ECO:0007669"/>
    <property type="project" value="UniProtKB-SubCell"/>
</dbReference>
<dbReference type="EMBL" id="CP157675">
    <property type="protein sequence ID" value="XBP70983.1"/>
    <property type="molecule type" value="Genomic_DNA"/>
</dbReference>